<sequence>MTDAHAGTRRLPVQLFAALVGAVFVVVGVAGFIPGIVTDYDRMAFAGAGSEAMLFGVFCVSILHNIVHLVFGALGLAAWRNASAARGYLVFGGGLYLLLAVYGAAIDPDSWANFLPLNRADNWLHFGLGIGMIGLGVLGTAIERARSPASRPQTGA</sequence>
<evidence type="ECO:0000313" key="3">
    <source>
        <dbReference type="Proteomes" id="UP001597478"/>
    </source>
</evidence>
<keyword evidence="1" id="KW-1133">Transmembrane helix</keyword>
<dbReference type="RefSeq" id="WP_377386162.1">
    <property type="nucleotide sequence ID" value="NZ_JBHSAN010000006.1"/>
</dbReference>
<dbReference type="EMBL" id="JBHUOF010000007">
    <property type="protein sequence ID" value="MFD2799206.1"/>
    <property type="molecule type" value="Genomic_DNA"/>
</dbReference>
<feature type="transmembrane region" description="Helical" evidence="1">
    <location>
        <begin position="53"/>
        <end position="76"/>
    </location>
</feature>
<dbReference type="Pfam" id="PF14325">
    <property type="entry name" value="DUF4383"/>
    <property type="match status" value="1"/>
</dbReference>
<name>A0ABW5W7J9_9PSEU</name>
<comment type="caution">
    <text evidence="2">The sequence shown here is derived from an EMBL/GenBank/DDBJ whole genome shotgun (WGS) entry which is preliminary data.</text>
</comment>
<dbReference type="Proteomes" id="UP001597478">
    <property type="component" value="Unassembled WGS sequence"/>
</dbReference>
<keyword evidence="1" id="KW-0472">Membrane</keyword>
<accession>A0ABW5W7J9</accession>
<gene>
    <name evidence="2" type="ORF">ACFS2C_07375</name>
</gene>
<reference evidence="3" key="1">
    <citation type="journal article" date="2019" name="Int. J. Syst. Evol. Microbiol.">
        <title>The Global Catalogue of Microorganisms (GCM) 10K type strain sequencing project: providing services to taxonomists for standard genome sequencing and annotation.</title>
        <authorList>
            <consortium name="The Broad Institute Genomics Platform"/>
            <consortium name="The Broad Institute Genome Sequencing Center for Infectious Disease"/>
            <person name="Wu L."/>
            <person name="Ma J."/>
        </authorList>
    </citation>
    <scope>NUCLEOTIDE SEQUENCE [LARGE SCALE GENOMIC DNA]</scope>
    <source>
        <strain evidence="3">IBRC-M 10906</strain>
    </source>
</reference>
<feature type="transmembrane region" description="Helical" evidence="1">
    <location>
        <begin position="12"/>
        <end position="33"/>
    </location>
</feature>
<evidence type="ECO:0000313" key="2">
    <source>
        <dbReference type="EMBL" id="MFD2799206.1"/>
    </source>
</evidence>
<proteinExistence type="predicted"/>
<evidence type="ECO:0000256" key="1">
    <source>
        <dbReference type="SAM" id="Phobius"/>
    </source>
</evidence>
<organism evidence="2 3">
    <name type="scientific">Prauserella oleivorans</name>
    <dbReference type="NCBI Taxonomy" id="1478153"/>
    <lineage>
        <taxon>Bacteria</taxon>
        <taxon>Bacillati</taxon>
        <taxon>Actinomycetota</taxon>
        <taxon>Actinomycetes</taxon>
        <taxon>Pseudonocardiales</taxon>
        <taxon>Pseudonocardiaceae</taxon>
        <taxon>Prauserella</taxon>
    </lineage>
</organism>
<feature type="transmembrane region" description="Helical" evidence="1">
    <location>
        <begin position="125"/>
        <end position="142"/>
    </location>
</feature>
<feature type="transmembrane region" description="Helical" evidence="1">
    <location>
        <begin position="88"/>
        <end position="105"/>
    </location>
</feature>
<protein>
    <submittedName>
        <fullName evidence="2">DUF4383 domain-containing protein</fullName>
    </submittedName>
</protein>
<keyword evidence="3" id="KW-1185">Reference proteome</keyword>
<keyword evidence="1" id="KW-0812">Transmembrane</keyword>